<evidence type="ECO:0000313" key="3">
    <source>
        <dbReference type="Proteomes" id="UP000193648"/>
    </source>
</evidence>
<dbReference type="RefSeq" id="XP_021876954.1">
    <property type="nucleotide sequence ID" value="XM_022026884.1"/>
</dbReference>
<evidence type="ECO:0000256" key="1">
    <source>
        <dbReference type="SAM" id="Phobius"/>
    </source>
</evidence>
<dbReference type="GeneID" id="33568727"/>
<protein>
    <submittedName>
        <fullName evidence="2">Uncharacterized protein</fullName>
    </submittedName>
</protein>
<evidence type="ECO:0000313" key="2">
    <source>
        <dbReference type="EMBL" id="ORZ05179.1"/>
    </source>
</evidence>
<reference evidence="2 3" key="1">
    <citation type="submission" date="2016-07" db="EMBL/GenBank/DDBJ databases">
        <title>Pervasive Adenine N6-methylation of Active Genes in Fungi.</title>
        <authorList>
            <consortium name="DOE Joint Genome Institute"/>
            <person name="Mondo S.J."/>
            <person name="Dannebaum R.O."/>
            <person name="Kuo R.C."/>
            <person name="Labutti K."/>
            <person name="Haridas S."/>
            <person name="Kuo A."/>
            <person name="Salamov A."/>
            <person name="Ahrendt S.R."/>
            <person name="Lipzen A."/>
            <person name="Sullivan W."/>
            <person name="Andreopoulos W.B."/>
            <person name="Clum A."/>
            <person name="Lindquist E."/>
            <person name="Daum C."/>
            <person name="Ramamoorthy G.K."/>
            <person name="Gryganskyi A."/>
            <person name="Culley D."/>
            <person name="Magnuson J.K."/>
            <person name="James T.Y."/>
            <person name="O'Malley M.A."/>
            <person name="Stajich J.E."/>
            <person name="Spatafora J.W."/>
            <person name="Visel A."/>
            <person name="Grigoriev I.V."/>
        </authorList>
    </citation>
    <scope>NUCLEOTIDE SEQUENCE [LARGE SCALE GENOMIC DNA]</scope>
    <source>
        <strain evidence="2 3">NRRL 3116</strain>
    </source>
</reference>
<dbReference type="EMBL" id="MCFF01000052">
    <property type="protein sequence ID" value="ORZ05179.1"/>
    <property type="molecule type" value="Genomic_DNA"/>
</dbReference>
<dbReference type="Proteomes" id="UP000193648">
    <property type="component" value="Unassembled WGS sequence"/>
</dbReference>
<dbReference type="InParanoid" id="A0A1Y2GA32"/>
<organism evidence="2 3">
    <name type="scientific">Lobosporangium transversale</name>
    <dbReference type="NCBI Taxonomy" id="64571"/>
    <lineage>
        <taxon>Eukaryota</taxon>
        <taxon>Fungi</taxon>
        <taxon>Fungi incertae sedis</taxon>
        <taxon>Mucoromycota</taxon>
        <taxon>Mortierellomycotina</taxon>
        <taxon>Mortierellomycetes</taxon>
        <taxon>Mortierellales</taxon>
        <taxon>Mortierellaceae</taxon>
        <taxon>Lobosporangium</taxon>
    </lineage>
</organism>
<dbReference type="AlphaFoldDB" id="A0A1Y2GA32"/>
<feature type="transmembrane region" description="Helical" evidence="1">
    <location>
        <begin position="90"/>
        <end position="112"/>
    </location>
</feature>
<keyword evidence="1" id="KW-0472">Membrane</keyword>
<proteinExistence type="predicted"/>
<keyword evidence="1" id="KW-1133">Transmembrane helix</keyword>
<keyword evidence="1" id="KW-0812">Transmembrane</keyword>
<sequence length="148" mass="17011">MFWMYLYERINSEGVKYTNCCCFTELMPILVLNYENSLVIRSSSRPKDPISGSTALGYSRTVRLSTALKDIPPAKHQGYCCISIAVHDTIIWPLSLFSRFVGLIMIFTSHLCKVLKRIRRHISLSKASLKSRNKSDVFKPFGLYMLHQ</sequence>
<gene>
    <name evidence="2" type="ORF">BCR41DRAFT_374606</name>
</gene>
<comment type="caution">
    <text evidence="2">The sequence shown here is derived from an EMBL/GenBank/DDBJ whole genome shotgun (WGS) entry which is preliminary data.</text>
</comment>
<name>A0A1Y2GA32_9FUNG</name>
<accession>A0A1Y2GA32</accession>
<keyword evidence="3" id="KW-1185">Reference proteome</keyword>